<keyword evidence="3" id="KW-1185">Reference proteome</keyword>
<dbReference type="PANTHER" id="PTHR44119">
    <property type="entry name" value="MAGNESIUM-CHELATASE SUBUNIT CHLH, CHLOROPLASTIC"/>
    <property type="match status" value="1"/>
</dbReference>
<evidence type="ECO:0000313" key="2">
    <source>
        <dbReference type="EMBL" id="OYQ16677.1"/>
    </source>
</evidence>
<organism evidence="2 3">
    <name type="scientific">Elstera cyanobacteriorum</name>
    <dbReference type="NCBI Taxonomy" id="2022747"/>
    <lineage>
        <taxon>Bacteria</taxon>
        <taxon>Pseudomonadati</taxon>
        <taxon>Pseudomonadota</taxon>
        <taxon>Alphaproteobacteria</taxon>
        <taxon>Rhodospirillales</taxon>
        <taxon>Rhodospirillaceae</taxon>
        <taxon>Elstera</taxon>
    </lineage>
</organism>
<reference evidence="2 3" key="1">
    <citation type="submission" date="2017-07" db="EMBL/GenBank/DDBJ databases">
        <title>Elstera cyanobacteriorum sp. nov., a novel bacterium isolated from cyanobacterial aggregates in a eutrophic lake.</title>
        <authorList>
            <person name="Cai H."/>
        </authorList>
    </citation>
    <scope>NUCLEOTIDE SEQUENCE [LARGE SCALE GENOMIC DNA]</scope>
    <source>
        <strain evidence="2 3">TH019</strain>
    </source>
</reference>
<evidence type="ECO:0000259" key="1">
    <source>
        <dbReference type="Pfam" id="PF02514"/>
    </source>
</evidence>
<feature type="domain" description="CobN/magnesium chelatase" evidence="1">
    <location>
        <begin position="138"/>
        <end position="666"/>
    </location>
</feature>
<dbReference type="NCBIfam" id="NF008973">
    <property type="entry name" value="PRK12321.1"/>
    <property type="match status" value="1"/>
</dbReference>
<dbReference type="Proteomes" id="UP000216361">
    <property type="component" value="Unassembled WGS sequence"/>
</dbReference>
<evidence type="ECO:0000313" key="3">
    <source>
        <dbReference type="Proteomes" id="UP000216361"/>
    </source>
</evidence>
<dbReference type="OrthoDB" id="9757976at2"/>
<sequence length="1083" mass="114819">MHLLATVSRSLDDLSAAVDLDQTPADWLFLSFSDSDLTALAAAYADGPARVAGRLAPLAQLRHPYSVDLYLEKTARHAKVILVRLLGGLDYWRYGAEELAQMARRQGIALAILPGDAIADPRLTALSTVPPTVTARLWDYFQTGGPVNMEQVLDWIDAGCRGETLPLLPPAPLPDFGRFDPACHPAPPGAARAALVFYRSHATAGDTQPILALAAALAHRGFGVETLFVSSLKAPEAAAALRHHLTESAPAIILNATNFSARQGADGSPLDAAGVPVLQVILANGSRDAWAAGGQGVSATDLAMSIVLPELDGRIGTTALAFKNLTERVAGLEFAPARLIAEPEQTAHIADLAAAWVRLARAPRADRRIGIILSDYPGKLGREAYAVGLDTPESLRQIVRLLGDSSYTIGPLPGALMAALTAPAPDENLSAAAYRAAFASLPAGFRAQVEAAWGSPPPDGFRFRHLTAGHLTIALQPDRGRAETRQQCYHDGTEPPSHAYIAFYLWLRGRVDALVHLGTHGTLEWLPGKAAALAPDCAPRAVLGAVPVIYPFIVNNPGEAAQAKRRTSAVTLGHLTPPLVAAGSPGGIEALMDEYAAAVSLDPKRAGLLAQAILDDARATGLAADCGVTDDLSAEEALTRLDNFLCDVKEMRIADGLHIFGAAPDPALWPEVPEAARPALLASGAAEKAALLAALDGRFVPPGPAGAPARGRVDVFPTGRNLTALDPRQVPTRTAWTLGQRAADALIARYLQDHGDWPKSILLDLWGSATLRTGGEDFAQAIALLGAQPEWEEASGRLIGVTILPPAVLDRPRIDVTLRISGLFRDVFPQQIAIFADLVAQIAARDEAPALNPLAAAEGPQDRIFGAAPGAYGTGVLRHWQAEDAEADALGETYLAATSHAYGITAPRPSAAFADRVRAADAYIHTQDLPGQDLLDSDAFADHEGGFAAANAALGGRAVLYHLDTTTPDRPVPRSLREEVARVLRGRLTNPRWLAGQRRHGHRGAAEIAESIDNLIAFARLTDAVRSDQIDRAYDATLGDAELARFLETENPGAAEALRRAFARAQRLGLWHPRRNATLGDRL</sequence>
<dbReference type="PANTHER" id="PTHR44119:SF4">
    <property type="entry name" value="AEROBIC COBALTOCHELATASE SUBUNIT COBN"/>
    <property type="match status" value="1"/>
</dbReference>
<dbReference type="Pfam" id="PF02514">
    <property type="entry name" value="CobN-Mg_chel"/>
    <property type="match status" value="2"/>
</dbReference>
<dbReference type="EMBL" id="NOXS01000035">
    <property type="protein sequence ID" value="OYQ16677.1"/>
    <property type="molecule type" value="Genomic_DNA"/>
</dbReference>
<dbReference type="AlphaFoldDB" id="A0A255XI93"/>
<gene>
    <name evidence="2" type="ORF">CHR90_16940</name>
</gene>
<dbReference type="RefSeq" id="WP_094410314.1">
    <property type="nucleotide sequence ID" value="NZ_BMJZ01000003.1"/>
</dbReference>
<proteinExistence type="predicted"/>
<name>A0A255XI93_9PROT</name>
<dbReference type="InterPro" id="IPR003672">
    <property type="entry name" value="CobN/Mg_chltase"/>
</dbReference>
<dbReference type="CDD" id="cd10150">
    <property type="entry name" value="CobN_like"/>
    <property type="match status" value="1"/>
</dbReference>
<protein>
    <submittedName>
        <fullName evidence="2">Cobaltochelatase subunit CobN</fullName>
    </submittedName>
</protein>
<comment type="caution">
    <text evidence="2">The sequence shown here is derived from an EMBL/GenBank/DDBJ whole genome shotgun (WGS) entry which is preliminary data.</text>
</comment>
<accession>A0A255XI93</accession>
<feature type="domain" description="CobN/magnesium chelatase" evidence="1">
    <location>
        <begin position="676"/>
        <end position="1076"/>
    </location>
</feature>